<dbReference type="Proteomes" id="UP000235914">
    <property type="component" value="Unassembled WGS sequence"/>
</dbReference>
<dbReference type="GO" id="GO:0016758">
    <property type="term" value="F:hexosyltransferase activity"/>
    <property type="evidence" value="ECO:0007669"/>
    <property type="project" value="UniProtKB-ARBA"/>
</dbReference>
<keyword evidence="1" id="KW-0328">Glycosyltransferase</keyword>
<dbReference type="InterPro" id="IPR029044">
    <property type="entry name" value="Nucleotide-diphossugar_trans"/>
</dbReference>
<evidence type="ECO:0000259" key="3">
    <source>
        <dbReference type="Pfam" id="PF00535"/>
    </source>
</evidence>
<dbReference type="Pfam" id="PF00535">
    <property type="entry name" value="Glycos_transf_2"/>
    <property type="match status" value="1"/>
</dbReference>
<evidence type="ECO:0000313" key="5">
    <source>
        <dbReference type="Proteomes" id="UP000235914"/>
    </source>
</evidence>
<accession>A0AAP8NJU3</accession>
<dbReference type="PANTHER" id="PTHR22916">
    <property type="entry name" value="GLYCOSYLTRANSFERASE"/>
    <property type="match status" value="1"/>
</dbReference>
<evidence type="ECO:0000256" key="2">
    <source>
        <dbReference type="ARBA" id="ARBA00022679"/>
    </source>
</evidence>
<reference evidence="4 5" key="1">
    <citation type="journal article" date="2017" name="BMC Genomics">
        <title>Genome sequencing of 39 Akkermansia muciniphila isolates reveals its population structure, genomic and functional diverisity, and global distribution in mammalian gut microbiotas.</title>
        <authorList>
            <person name="Guo X."/>
            <person name="Li S."/>
            <person name="Zhang J."/>
            <person name="Wu F."/>
            <person name="Li X."/>
            <person name="Wu D."/>
            <person name="Zhang M."/>
            <person name="Ou Z."/>
            <person name="Jie Z."/>
            <person name="Yan Q."/>
            <person name="Li P."/>
            <person name="Yi J."/>
            <person name="Peng Y."/>
        </authorList>
    </citation>
    <scope>NUCLEOTIDE SEQUENCE [LARGE SCALE GENOMIC DNA]</scope>
    <source>
        <strain evidence="4 5">GP43</strain>
    </source>
</reference>
<sequence>MAPDITPFPIQQTMPSPLISVIVPIYNMESLLPRCLDSLAAQTLRDLEIICVDDGSTDGSGGIVRKYASGDSRFRLITQENSGRAEARNAGIRAAAAPYLGFADPDDYVEPDMYERLYRLAEESGADMVQCSYSPFLPAESGESRGMAEEKLLHIENTACDGVFTEKGEIFRLFLEDRITGVVWSKLFRRLLPGCSAPLEVRLPSSFTSGEDTLYVSRAIARCRSVALTSEKLYHYGLGGPQSVSSRNRKAETRPASYYAVFEMLTREKLREGVLGSNRTAYMNYIVPLLFPDNEMPAGRLRHWAELWREADITSEHVCGMPREQRAYLEAALAGRWIYLRLLQCFWKFKTARRKMFRLRFSKNGIDTLQILGYTLYSAKKFPRSSL</sequence>
<proteinExistence type="predicted"/>
<dbReference type="Gene3D" id="3.90.550.10">
    <property type="entry name" value="Spore Coat Polysaccharide Biosynthesis Protein SpsA, Chain A"/>
    <property type="match status" value="1"/>
</dbReference>
<dbReference type="EMBL" id="PJKN01000006">
    <property type="protein sequence ID" value="PNC53967.1"/>
    <property type="molecule type" value="Genomic_DNA"/>
</dbReference>
<dbReference type="PANTHER" id="PTHR22916:SF51">
    <property type="entry name" value="GLYCOSYLTRANSFERASE EPSH-RELATED"/>
    <property type="match status" value="1"/>
</dbReference>
<dbReference type="CDD" id="cd00761">
    <property type="entry name" value="Glyco_tranf_GTA_type"/>
    <property type="match status" value="1"/>
</dbReference>
<dbReference type="SUPFAM" id="SSF53448">
    <property type="entry name" value="Nucleotide-diphospho-sugar transferases"/>
    <property type="match status" value="1"/>
</dbReference>
<protein>
    <recommendedName>
        <fullName evidence="3">Glycosyltransferase 2-like domain-containing protein</fullName>
    </recommendedName>
</protein>
<dbReference type="AlphaFoldDB" id="A0AAP8NJU3"/>
<keyword evidence="2" id="KW-0808">Transferase</keyword>
<comment type="caution">
    <text evidence="4">The sequence shown here is derived from an EMBL/GenBank/DDBJ whole genome shotgun (WGS) entry which is preliminary data.</text>
</comment>
<dbReference type="InterPro" id="IPR001173">
    <property type="entry name" value="Glyco_trans_2-like"/>
</dbReference>
<name>A0AAP8NJU3_9BACT</name>
<evidence type="ECO:0000256" key="1">
    <source>
        <dbReference type="ARBA" id="ARBA00022676"/>
    </source>
</evidence>
<feature type="domain" description="Glycosyltransferase 2-like" evidence="3">
    <location>
        <begin position="20"/>
        <end position="133"/>
    </location>
</feature>
<evidence type="ECO:0000313" key="4">
    <source>
        <dbReference type="EMBL" id="PNC53967.1"/>
    </source>
</evidence>
<gene>
    <name evidence="4" type="ORF">CXU09_10215</name>
</gene>
<organism evidence="4 5">
    <name type="scientific">Akkermansia muciniphila</name>
    <dbReference type="NCBI Taxonomy" id="239935"/>
    <lineage>
        <taxon>Bacteria</taxon>
        <taxon>Pseudomonadati</taxon>
        <taxon>Verrucomicrobiota</taxon>
        <taxon>Verrucomicrobiia</taxon>
        <taxon>Verrucomicrobiales</taxon>
        <taxon>Akkermansiaceae</taxon>
        <taxon>Akkermansia</taxon>
    </lineage>
</organism>